<evidence type="ECO:0000313" key="4">
    <source>
        <dbReference type="EMBL" id="QJI04533.1"/>
    </source>
</evidence>
<dbReference type="EMBL" id="MT143973">
    <property type="protein sequence ID" value="QJA44144.1"/>
    <property type="molecule type" value="Genomic_DNA"/>
</dbReference>
<reference evidence="1" key="1">
    <citation type="submission" date="2020-03" db="EMBL/GenBank/DDBJ databases">
        <title>The deep terrestrial virosphere.</title>
        <authorList>
            <person name="Holmfeldt K."/>
            <person name="Nilsson E."/>
            <person name="Simone D."/>
            <person name="Lopez-Fernandez M."/>
            <person name="Wu X."/>
            <person name="de Brujin I."/>
            <person name="Lundin D."/>
            <person name="Andersson A."/>
            <person name="Bertilsson S."/>
            <person name="Dopson M."/>
        </authorList>
    </citation>
    <scope>NUCLEOTIDE SEQUENCE</scope>
    <source>
        <strain evidence="4">MM415A00093</strain>
        <strain evidence="2">MM415B00143</strain>
        <strain evidence="1">TM448A00087</strain>
        <strain evidence="3">TM448B00099</strain>
    </source>
</reference>
<organism evidence="1">
    <name type="scientific">viral metagenome</name>
    <dbReference type="NCBI Taxonomy" id="1070528"/>
    <lineage>
        <taxon>unclassified sequences</taxon>
        <taxon>metagenomes</taxon>
        <taxon>organismal metagenomes</taxon>
    </lineage>
</organism>
<dbReference type="EMBL" id="MT145187">
    <property type="protein sequence ID" value="QJI04533.1"/>
    <property type="molecule type" value="Genomic_DNA"/>
</dbReference>
<gene>
    <name evidence="4" type="ORF">MM415A00093_0026</name>
    <name evidence="2" type="ORF">MM415B00143_0034</name>
    <name evidence="1" type="ORF">TM448A00087_0077</name>
    <name evidence="3" type="ORF">TM448B00099_0061</name>
</gene>
<dbReference type="EMBL" id="MT144589">
    <property type="protein sequence ID" value="QJH93585.1"/>
    <property type="molecule type" value="Genomic_DNA"/>
</dbReference>
<protein>
    <submittedName>
        <fullName evidence="1">Uncharacterized protein</fullName>
    </submittedName>
</protein>
<dbReference type="AlphaFoldDB" id="A0A6H1Z9B2"/>
<evidence type="ECO:0000313" key="2">
    <source>
        <dbReference type="EMBL" id="QJA67883.1"/>
    </source>
</evidence>
<proteinExistence type="predicted"/>
<name>A0A6H1Z9B2_9ZZZZ</name>
<sequence>MKGKVFQFVVVIHPTDKEAEEGGSSKVIVPVTAVIANDQNSATLQAGRAIPEEYLSKLDRIEVAVRPF</sequence>
<dbReference type="EMBL" id="MT141577">
    <property type="protein sequence ID" value="QJA67883.1"/>
    <property type="molecule type" value="Genomic_DNA"/>
</dbReference>
<evidence type="ECO:0000313" key="1">
    <source>
        <dbReference type="EMBL" id="QJA44144.1"/>
    </source>
</evidence>
<accession>A0A6H1Z9B2</accession>
<evidence type="ECO:0000313" key="3">
    <source>
        <dbReference type="EMBL" id="QJH93585.1"/>
    </source>
</evidence>